<dbReference type="SUPFAM" id="SSF53901">
    <property type="entry name" value="Thiolase-like"/>
    <property type="match status" value="1"/>
</dbReference>
<evidence type="ECO:0000313" key="10">
    <source>
        <dbReference type="Proteomes" id="UP001597287"/>
    </source>
</evidence>
<dbReference type="InterPro" id="IPR016035">
    <property type="entry name" value="Acyl_Trfase/lysoPLipase"/>
</dbReference>
<dbReference type="SMART" id="SM00822">
    <property type="entry name" value="PKS_KR"/>
    <property type="match status" value="1"/>
</dbReference>
<dbReference type="Gene3D" id="3.40.366.10">
    <property type="entry name" value="Malonyl-Coenzyme A Acyl Carrier Protein, domain 2"/>
    <property type="match status" value="1"/>
</dbReference>
<dbReference type="Pfam" id="PF13193">
    <property type="entry name" value="AMP-binding_C"/>
    <property type="match status" value="2"/>
</dbReference>
<dbReference type="InterPro" id="IPR014031">
    <property type="entry name" value="Ketoacyl_synth_C"/>
</dbReference>
<dbReference type="Pfam" id="PF00501">
    <property type="entry name" value="AMP-binding"/>
    <property type="match status" value="2"/>
</dbReference>
<evidence type="ECO:0000259" key="7">
    <source>
        <dbReference type="PROSITE" id="PS50075"/>
    </source>
</evidence>
<feature type="region of interest" description="Disordered" evidence="6">
    <location>
        <begin position="2063"/>
        <end position="2083"/>
    </location>
</feature>
<feature type="domain" description="Carrier" evidence="7">
    <location>
        <begin position="3607"/>
        <end position="3682"/>
    </location>
</feature>
<dbReference type="SMART" id="SM00823">
    <property type="entry name" value="PKS_PP"/>
    <property type="match status" value="3"/>
</dbReference>
<comment type="cofactor">
    <cofactor evidence="1">
        <name>pantetheine 4'-phosphate</name>
        <dbReference type="ChEBI" id="CHEBI:47942"/>
    </cofactor>
</comment>
<dbReference type="InterPro" id="IPR010071">
    <property type="entry name" value="AA_adenyl_dom"/>
</dbReference>
<dbReference type="InterPro" id="IPR023213">
    <property type="entry name" value="CAT-like_dom_sf"/>
</dbReference>
<dbReference type="Gene3D" id="1.10.1200.10">
    <property type="entry name" value="ACP-like"/>
    <property type="match status" value="3"/>
</dbReference>
<dbReference type="PANTHER" id="PTHR45527">
    <property type="entry name" value="NONRIBOSOMAL PEPTIDE SYNTHETASE"/>
    <property type="match status" value="1"/>
</dbReference>
<dbReference type="PROSITE" id="PS50075">
    <property type="entry name" value="CARRIER"/>
    <property type="match status" value="3"/>
</dbReference>
<dbReference type="CDD" id="cd05930">
    <property type="entry name" value="A_NRPS"/>
    <property type="match status" value="2"/>
</dbReference>
<dbReference type="Gene3D" id="3.40.47.10">
    <property type="match status" value="1"/>
</dbReference>
<comment type="caution">
    <text evidence="9">The sequence shown here is derived from an EMBL/GenBank/DDBJ whole genome shotgun (WGS) entry which is preliminary data.</text>
</comment>
<keyword evidence="3" id="KW-0597">Phosphoprotein</keyword>
<dbReference type="SUPFAM" id="SSF51735">
    <property type="entry name" value="NAD(P)-binding Rossmann-fold domains"/>
    <property type="match status" value="2"/>
</dbReference>
<feature type="compositionally biased region" description="Low complexity" evidence="6">
    <location>
        <begin position="3591"/>
        <end position="3605"/>
    </location>
</feature>
<dbReference type="InterPro" id="IPR042099">
    <property type="entry name" value="ANL_N_sf"/>
</dbReference>
<evidence type="ECO:0000256" key="6">
    <source>
        <dbReference type="SAM" id="MobiDB-lite"/>
    </source>
</evidence>
<dbReference type="InterPro" id="IPR013968">
    <property type="entry name" value="PKS_KR"/>
</dbReference>
<dbReference type="CDD" id="cd19531">
    <property type="entry name" value="LCL_NRPS-like"/>
    <property type="match status" value="2"/>
</dbReference>
<protein>
    <submittedName>
        <fullName evidence="9">Amino acid adenylation domain-containing protein</fullName>
    </submittedName>
</protein>
<dbReference type="Pfam" id="PF00698">
    <property type="entry name" value="Acyl_transf_1"/>
    <property type="match status" value="1"/>
</dbReference>
<dbReference type="InterPro" id="IPR009081">
    <property type="entry name" value="PP-bd_ACP"/>
</dbReference>
<dbReference type="InterPro" id="IPR018201">
    <property type="entry name" value="Ketoacyl_synth_AS"/>
</dbReference>
<reference evidence="10" key="1">
    <citation type="journal article" date="2019" name="Int. J. Syst. Evol. Microbiol.">
        <title>The Global Catalogue of Microorganisms (GCM) 10K type strain sequencing project: providing services to taxonomists for standard genome sequencing and annotation.</title>
        <authorList>
            <consortium name="The Broad Institute Genomics Platform"/>
            <consortium name="The Broad Institute Genome Sequencing Center for Infectious Disease"/>
            <person name="Wu L."/>
            <person name="Ma J."/>
        </authorList>
    </citation>
    <scope>NUCLEOTIDE SEQUENCE [LARGE SCALE GENOMIC DNA]</scope>
    <source>
        <strain evidence="10">CCUG 62793</strain>
    </source>
</reference>
<evidence type="ECO:0000259" key="8">
    <source>
        <dbReference type="PROSITE" id="PS52004"/>
    </source>
</evidence>
<sequence length="3693" mass="384158">MSTGGFSDDDLLAALLAEDGFELPDTQAPGAAPRAADAPVTALSAQQRLWMMERIHGARGEFNLGLAVRFGGAAPDVAALQAALTALAQRHESLRARFEDADGEAARLVFDALDALPLAVHDVGPASMPQALQDAAARPFSLERGSLFRADLLRAPGEQVLLLGFHHAIIDLWSASLVLRELAALYAAQLGEAAADLPQPQRFGDYVAWLGDSARQQAVPALTAYWRNRLAGLPPLLELPFAGPREAGQDRCGRIAVVLAPALAADLGRFAAACGTTPFTVVLAAFNAVLARFTGQDDLAVGVPVSNRHRPHTGGTVGFLVETLVLRTDLRADPGFAALVERVREACLEDFAHQDLPLQAVVQAVNPPRLPGVQPLYQAMLVFQALPALREAAGDVLLTGQAVPLPVARADLTLELDQGRDDGAIAGWLEYREGLVDEQVAQAIAIALPVLLQAALAQPSLPLSVLPLQRPADARRGLDALHPAPLGERIESAGSLAAMFERRARQSPAATALIDAGRAVSYQELDRRSATLAAHLVAQLGASMATGAGAGGAAAGIPVAVCLPRGADLAVALLAVLRAGAAFVPMDPDHPAQRLAYMLADSGASVLLAQGRPAWLPAAGAPLLIDPGMPLPEAQAPALCIGPDTLAYVLYTSGSTGEPKAVMGLHRGAVNRLLWMWDAYPFVAGEVCCQKTTPAFVDFIWEFFGPLLAGVPSVVLAHADVVDPHAFAGALARHGVTRLVVVPSLLKALLEPAADTAGLLPALRHCTVSGEALSSDLAGRFLAALPGCRLVNLYGSSEISADSTFQEVTQAGGHLVPIGRPIPGHRIAVCDAAGQALPVGVAGEIVVGGDGLALGYLGRERETRQRFQPTAALDGARGFRTGDLGRWRPDGGLDCLGRLDRQMKIRGVRVDPAEVRAALLLHPGVADAAAAGWVGTDGETVLAAWVVHLPGHAPAASALHAWLHDRLPRAALPSAYVRLAQLPLNPNGKVDVRALPAPGPDDLPASGEGNAPRLPLTAAQARLADVWERVIGSRPGSADADFFMMGGHSLNAARLAQAVRQEWGVPLDAAAVFEVPTLAAMATRIGQAAPGAGLPAIGRGAAHPGREARASSNQERLWLIEQHEAQRGAYNQVVCYRTCAGLDAGRLEQALRAVVLRHEALRTRLVLRDGLLWQQVGEAGDFSLCRRDLSGPGAEAALERFLDDEVARPTALDHALPCSATLVTLGMHDHALVISMHHTAVDGQSCEIFMRELAHALQGGDLSALPQPLQCIDVSEWQRACGDKGLWAPQLEYWRRALAAAPAVLGLQPERMPQRRSYRNARAALCLPPASMQRVTAAARQARTTPFALLLAVWAATLARFGGDAEVMVATPVSAREREGMDSAVGFFSNTVVLRVGVSGSTGLDVLARNVRDQLAEALRHQDVPFAQVVEASGVPRAAQRPALAQAMFVLSRGQDWDLVFDGQRVPPRIQAAPVSRCDLSLALLAGQGEDDLVLGGHIEYAADLFGPALAARLASAFSALLEAALQQPAAPLDGHPLCDAHEQALLDRLACAAAPPQRLNPPHRGPQRLDALLRRAAAQHPGLPAVASMAGAPQAMDYGQLSRLASAYARWLRSKGVQAGDCVALVAQRSPALIVALAGLWEAGATVVPVDPAYPGARIAAMLEDACATAVVAEAPVAGCSLPLWPLPMSLSFPVAGEPGSGVDLVEGQDQGSPGASAAPAGHGDEALACIIFTSGSTGRPKGVRVTHAALCRLAEAAGTAFGIGPGSRVLQMAAFGFDVAMSDIAFALSAGACLCLASRDQLLPGAPLVGTLQAMAVTHLQIPASLLVATPVADLPCLQTLVVGGERCPDAVADAWSRGRSLFVAYGPTEATVTATAARHLPGQSPGIGRPLGDARLYVVDDKGRRVPVGVAGEIWIGGPNVSPGYVASGMGDGRFGPDPFDGSGGARLYRSGDRGRWREDGTLEFLGRMDRQIKLRGFRIEPGEIEAALLEQPGVAQAFAMPWTDAQGQQRLAAWVAGGQDLDAAALRARLRGTLAPHMVPAVVVRVDAMPLTAHGKIDSRALPQPQFDGGPDGGSRTPLPAPMPAATQARVAALWSEVLGRAGIDADANFFDVGGHSLLLVALHDRLGSDLGVSVPISELFRFTTIRSQAAYLDALRSPHAGAAPMAQRVPQPAGDQDVAVIGMACRYPGAPDLDAYWRLLLEGREGIDHGGAPDAPLPGFVGSAGHIGDADCFDAAFFGVGPRDALTFDPQHRVALECAWHTLEHAGYTPEAHGGRIGVFLGVGTNTYLRVLYPGGELPAGADTYHALSCNDKDFAASRIAYHLNLKGPAMAVQTACSSSLVAVDMACRAIREGSAEMALAGGVSIQFPQRDGYVHQPGMILSPDGRCRPFSADAGGTVPGGGVGMVLLKSLSRALADGDNVLAVVRGSAVNNDGSAKVGYTAPGADGQAAVIAAALAAARLAPGDIDYIEAHGTGTALGDPVEIAALGRVFGNTAGGAGAQDTAARSRPLALGSVKSNIGHADTAAGIAGFIKAVLAVHHGVLPASLHFSAPNPHADFASVPIEVVSRQRPWMHDGTRRAGISAFGIGGTNAHVVIEQAAAHAPHASSTGALPQAWVLPLSARTPAALQAGLLALAGMLDKAPETSLADLSFTLHQGRAAFAWRAAVVAHGTAQAAALLRRAAPCQASQASQVSLGDRPAQAWLFPGQGSQYPGMGRALYEQDADYRSVFDRCADGLAPHLGQDLRGILYGPVGVAVDAQALRQTELAQPALFAVSYAMASAALARGLEPAALLGHSLGEYVAACLAGVFSLDDALALVAARGRMMQALPHGAMLAAPLTQAQARELLASPAHAGIDLAAINAPQQCVFAGPVPAIDRLQAALADAGQAAMRLDTSHAFHSASMEGMQRAFTDLFDGMVLHPPQRRFLSNLTGTWITDAEATDPAYWACHLRAPVRFADGLKTLRAEGIGVLAEFGPGRVLGKLAGANGWAADALAPSALQRSEGSAAEPALDALDALHARLWCLGAASRPGRLPPAAGRRIPLPGYAFERIRHWPAEVAGKPHAPAAPSLSAVSPASPFLGDVRAAPPKLPDMADWFHVPGWRREPAAQAAGIAAPAAASLRWMVVGVHLPAGAALAQALSVAGQQVLAVSAGQAFAQAAPGHFTIGAGDHQDFRRLLDALPEHARPQRIVHLEATRGGAPDDLLRRGFFGVLGLARALGSAVPTWPVRLDIVTTGAADVDGDEALAAGAATLLGAVKVLPLEYPNLDCRLIDVRDLDGPGAGEALQALAAELLRTDPLEQAPQQPVVALRRGRRWVPQFTAQRLPEPQAGQARFRPAGVYVLTGGFGGMGSALARELAGSGAHLVLLGRHVDASLVAQLQSRGAQVLALACDVSDARALGDALARARSRFGRVDGVLHAAGVADQGGVVHNRDDASIATAMAAKVQGALALDAALAGHEPDFVVLFSSLGTVVPGSKFGQIGYAAANEFLALFAAERTARRGGFTQAIDWDDWTEVGMTVMARQRWGLPALAASEGLTPAEGVAVLRRALASPHLRVSVCVRDLPSLLRLAGSVWTDAAAAPAGLPASGEPAQPPEQGGEGPDTRQRLAAVWREVLGVAEIGAQSHFFELGGHSLIAMRVLAYVREHFGVELGIAAVFEHPVLGDLADFVDACRPMGGTVEEFTL</sequence>
<dbReference type="Proteomes" id="UP001597287">
    <property type="component" value="Unassembled WGS sequence"/>
</dbReference>
<dbReference type="SUPFAM" id="SSF52777">
    <property type="entry name" value="CoA-dependent acyltransferases"/>
    <property type="match status" value="4"/>
</dbReference>
<evidence type="ECO:0000256" key="4">
    <source>
        <dbReference type="ARBA" id="ARBA00022679"/>
    </source>
</evidence>
<comment type="similarity">
    <text evidence="5">In the C-terminal section; belongs to the NRP synthetase family.</text>
</comment>
<dbReference type="InterPro" id="IPR057326">
    <property type="entry name" value="KR_dom"/>
</dbReference>
<dbReference type="Gene3D" id="3.30.559.30">
    <property type="entry name" value="Nonribosomal peptide synthetase, condensation domain"/>
    <property type="match status" value="2"/>
</dbReference>
<dbReference type="InterPro" id="IPR006162">
    <property type="entry name" value="Ppantetheine_attach_site"/>
</dbReference>
<dbReference type="InterPro" id="IPR036291">
    <property type="entry name" value="NAD(P)-bd_dom_sf"/>
</dbReference>
<keyword evidence="2" id="KW-0596">Phosphopantetheine</keyword>
<dbReference type="InterPro" id="IPR025110">
    <property type="entry name" value="AMP-bd_C"/>
</dbReference>
<keyword evidence="10" id="KW-1185">Reference proteome</keyword>
<accession>A0ABW5ESJ4</accession>
<dbReference type="Pfam" id="PF08659">
    <property type="entry name" value="KR"/>
    <property type="match status" value="1"/>
</dbReference>
<dbReference type="PROSITE" id="PS00455">
    <property type="entry name" value="AMP_BINDING"/>
    <property type="match status" value="2"/>
</dbReference>
<evidence type="ECO:0000256" key="1">
    <source>
        <dbReference type="ARBA" id="ARBA00001957"/>
    </source>
</evidence>
<dbReference type="Gene3D" id="3.30.300.30">
    <property type="match status" value="2"/>
</dbReference>
<dbReference type="InterPro" id="IPR001227">
    <property type="entry name" value="Ac_transferase_dom_sf"/>
</dbReference>
<dbReference type="SUPFAM" id="SSF52151">
    <property type="entry name" value="FabD/lysophospholipase-like"/>
    <property type="match status" value="1"/>
</dbReference>
<keyword evidence="4" id="KW-0808">Transferase</keyword>
<dbReference type="InterPro" id="IPR000873">
    <property type="entry name" value="AMP-dep_synth/lig_dom"/>
</dbReference>
<feature type="domain" description="Carrier" evidence="7">
    <location>
        <begin position="2086"/>
        <end position="2161"/>
    </location>
</feature>
<dbReference type="PANTHER" id="PTHR45527:SF1">
    <property type="entry name" value="FATTY ACID SYNTHASE"/>
    <property type="match status" value="1"/>
</dbReference>
<dbReference type="InterPro" id="IPR032821">
    <property type="entry name" value="PKS_assoc"/>
</dbReference>
<evidence type="ECO:0000256" key="2">
    <source>
        <dbReference type="ARBA" id="ARBA00022450"/>
    </source>
</evidence>
<dbReference type="Pfam" id="PF16197">
    <property type="entry name" value="KAsynt_C_assoc"/>
    <property type="match status" value="1"/>
</dbReference>
<dbReference type="SUPFAM" id="SSF55048">
    <property type="entry name" value="Probable ACP-binding domain of malonyl-CoA ACP transacylase"/>
    <property type="match status" value="1"/>
</dbReference>
<dbReference type="PROSITE" id="PS00012">
    <property type="entry name" value="PHOSPHOPANTETHEINE"/>
    <property type="match status" value="1"/>
</dbReference>
<organism evidence="9 10">
    <name type="scientific">Delftia deserti</name>
    <dbReference type="NCBI Taxonomy" id="1651218"/>
    <lineage>
        <taxon>Bacteria</taxon>
        <taxon>Pseudomonadati</taxon>
        <taxon>Pseudomonadota</taxon>
        <taxon>Betaproteobacteria</taxon>
        <taxon>Burkholderiales</taxon>
        <taxon>Comamonadaceae</taxon>
        <taxon>Delftia</taxon>
    </lineage>
</organism>
<evidence type="ECO:0000313" key="9">
    <source>
        <dbReference type="EMBL" id="MFD2319814.1"/>
    </source>
</evidence>
<dbReference type="SUPFAM" id="SSF56801">
    <property type="entry name" value="Acetyl-CoA synthetase-like"/>
    <property type="match status" value="2"/>
</dbReference>
<dbReference type="SMART" id="SM00827">
    <property type="entry name" value="PKS_AT"/>
    <property type="match status" value="1"/>
</dbReference>
<dbReference type="Gene3D" id="3.30.559.10">
    <property type="entry name" value="Chloramphenicol acetyltransferase-like domain"/>
    <property type="match status" value="2"/>
</dbReference>
<dbReference type="InterPro" id="IPR016039">
    <property type="entry name" value="Thiolase-like"/>
</dbReference>
<dbReference type="Pfam" id="PF00668">
    <property type="entry name" value="Condensation"/>
    <property type="match status" value="2"/>
</dbReference>
<dbReference type="InterPro" id="IPR016036">
    <property type="entry name" value="Malonyl_transacylase_ACP-bd"/>
</dbReference>
<dbReference type="CDD" id="cd00833">
    <property type="entry name" value="PKS"/>
    <property type="match status" value="1"/>
</dbReference>
<dbReference type="SUPFAM" id="SSF47336">
    <property type="entry name" value="ACP-like"/>
    <property type="match status" value="3"/>
</dbReference>
<dbReference type="Gene3D" id="3.30.70.3290">
    <property type="match status" value="1"/>
</dbReference>
<dbReference type="SMART" id="SM00825">
    <property type="entry name" value="PKS_KS"/>
    <property type="match status" value="1"/>
</dbReference>
<feature type="region of interest" description="Disordered" evidence="6">
    <location>
        <begin position="3591"/>
        <end position="3612"/>
    </location>
</feature>
<dbReference type="InterPro" id="IPR001242">
    <property type="entry name" value="Condensation_dom"/>
</dbReference>
<dbReference type="Gene3D" id="3.40.50.720">
    <property type="entry name" value="NAD(P)-binding Rossmann-like Domain"/>
    <property type="match status" value="1"/>
</dbReference>
<dbReference type="InterPro" id="IPR020841">
    <property type="entry name" value="PKS_Beta-ketoAc_synthase_dom"/>
</dbReference>
<name>A0ABW5ESJ4_9BURK</name>
<dbReference type="Gene3D" id="3.40.50.12780">
    <property type="entry name" value="N-terminal domain of ligase-like"/>
    <property type="match status" value="2"/>
</dbReference>
<dbReference type="PROSITE" id="PS52004">
    <property type="entry name" value="KS3_2"/>
    <property type="match status" value="1"/>
</dbReference>
<dbReference type="InterPro" id="IPR020806">
    <property type="entry name" value="PKS_PP-bd"/>
</dbReference>
<evidence type="ECO:0000256" key="3">
    <source>
        <dbReference type="ARBA" id="ARBA00022553"/>
    </source>
</evidence>
<gene>
    <name evidence="9" type="ORF">ACFSPV_13955</name>
</gene>
<dbReference type="EMBL" id="JBHUIG010000013">
    <property type="protein sequence ID" value="MFD2319814.1"/>
    <property type="molecule type" value="Genomic_DNA"/>
</dbReference>
<dbReference type="InterPro" id="IPR045851">
    <property type="entry name" value="AMP-bd_C_sf"/>
</dbReference>
<dbReference type="InterPro" id="IPR020845">
    <property type="entry name" value="AMP-binding_CS"/>
</dbReference>
<dbReference type="Pfam" id="PF02801">
    <property type="entry name" value="Ketoacyl-synt_C"/>
    <property type="match status" value="1"/>
</dbReference>
<evidence type="ECO:0000256" key="5">
    <source>
        <dbReference type="ARBA" id="ARBA00029443"/>
    </source>
</evidence>
<dbReference type="Pfam" id="PF00550">
    <property type="entry name" value="PP-binding"/>
    <property type="match status" value="3"/>
</dbReference>
<feature type="domain" description="Ketosynthase family 3 (KS3)" evidence="8">
    <location>
        <begin position="2180"/>
        <end position="2604"/>
    </location>
</feature>
<dbReference type="NCBIfam" id="TIGR01733">
    <property type="entry name" value="AA-adenyl-dom"/>
    <property type="match status" value="2"/>
</dbReference>
<dbReference type="InterPro" id="IPR036736">
    <property type="entry name" value="ACP-like_sf"/>
</dbReference>
<dbReference type="RefSeq" id="WP_380105599.1">
    <property type="nucleotide sequence ID" value="NZ_JBHSIH010000001.1"/>
</dbReference>
<dbReference type="PROSITE" id="PS00606">
    <property type="entry name" value="KS3_1"/>
    <property type="match status" value="1"/>
</dbReference>
<dbReference type="InterPro" id="IPR014043">
    <property type="entry name" value="Acyl_transferase_dom"/>
</dbReference>
<dbReference type="InterPro" id="IPR014030">
    <property type="entry name" value="Ketoacyl_synth_N"/>
</dbReference>
<feature type="domain" description="Carrier" evidence="7">
    <location>
        <begin position="1014"/>
        <end position="1089"/>
    </location>
</feature>
<proteinExistence type="inferred from homology"/>
<dbReference type="Pfam" id="PF00109">
    <property type="entry name" value="ketoacyl-synt"/>
    <property type="match status" value="1"/>
</dbReference>